<dbReference type="InterPro" id="IPR036237">
    <property type="entry name" value="Xyl_isomerase-like_sf"/>
</dbReference>
<dbReference type="Pfam" id="PF01261">
    <property type="entry name" value="AP_endonuc_2"/>
    <property type="match status" value="1"/>
</dbReference>
<evidence type="ECO:0000313" key="2">
    <source>
        <dbReference type="EMBL" id="TCJ19731.1"/>
    </source>
</evidence>
<dbReference type="InterPro" id="IPR050312">
    <property type="entry name" value="IolE/XylAMocC-like"/>
</dbReference>
<dbReference type="PANTHER" id="PTHR12110:SF41">
    <property type="entry name" value="INOSOSE DEHYDRATASE"/>
    <property type="match status" value="1"/>
</dbReference>
<dbReference type="OrthoDB" id="104997at2"/>
<accession>A0A4R1BQ81</accession>
<name>A0A4R1BQ81_9ACTN</name>
<gene>
    <name evidence="2" type="ORF">E0L93_04290</name>
</gene>
<dbReference type="InterPro" id="IPR013022">
    <property type="entry name" value="Xyl_isomerase-like_TIM-brl"/>
</dbReference>
<dbReference type="PANTHER" id="PTHR12110">
    <property type="entry name" value="HYDROXYPYRUVATE ISOMERASE"/>
    <property type="match status" value="1"/>
</dbReference>
<dbReference type="RefSeq" id="WP_132688970.1">
    <property type="nucleotide sequence ID" value="NZ_SKBU01000007.1"/>
</dbReference>
<evidence type="ECO:0000313" key="3">
    <source>
        <dbReference type="Proteomes" id="UP000295244"/>
    </source>
</evidence>
<dbReference type="AlphaFoldDB" id="A0A4R1BQ81"/>
<protein>
    <submittedName>
        <fullName evidence="2">Inosose dehydratase</fullName>
    </submittedName>
</protein>
<sequence>MSGGARVAGAPISWGVIEIPDWGYQMPADRVLREAASVGLTAMEAGPAGFLPEDPDGVKAKLAEYGLSLVGGFVPAVLHDPGVSLQGLHLVERRARFFAAVGADTLVLAAATGAESYEEVVELDEAGWKELFENLKRAEEICVRHGLTLALHPHFGTVIETDDQLRRFLDSCDTGLCLDTGHLVIGGSDPVEIAEEAADRVKHVHLKDVDREVAKRLGARELDFKGACRAEAFRPLGEGDVDIGRLLDVLKVAGYGRWYVLEQDMLVEKEPEEGEGPVGDVCISFGFVQERLNGGVKG</sequence>
<feature type="domain" description="Xylose isomerase-like TIM barrel" evidence="1">
    <location>
        <begin position="32"/>
        <end position="263"/>
    </location>
</feature>
<proteinExistence type="predicted"/>
<dbReference type="EMBL" id="SKBU01000007">
    <property type="protein sequence ID" value="TCJ19731.1"/>
    <property type="molecule type" value="Genomic_DNA"/>
</dbReference>
<organism evidence="2 3">
    <name type="scientific">Rubrobacter taiwanensis</name>
    <dbReference type="NCBI Taxonomy" id="185139"/>
    <lineage>
        <taxon>Bacteria</taxon>
        <taxon>Bacillati</taxon>
        <taxon>Actinomycetota</taxon>
        <taxon>Rubrobacteria</taxon>
        <taxon>Rubrobacterales</taxon>
        <taxon>Rubrobacteraceae</taxon>
        <taxon>Rubrobacter</taxon>
    </lineage>
</organism>
<comment type="caution">
    <text evidence="2">The sequence shown here is derived from an EMBL/GenBank/DDBJ whole genome shotgun (WGS) entry which is preliminary data.</text>
</comment>
<dbReference type="SUPFAM" id="SSF51658">
    <property type="entry name" value="Xylose isomerase-like"/>
    <property type="match status" value="1"/>
</dbReference>
<evidence type="ECO:0000259" key="1">
    <source>
        <dbReference type="Pfam" id="PF01261"/>
    </source>
</evidence>
<reference evidence="2 3" key="1">
    <citation type="submission" date="2019-03" db="EMBL/GenBank/DDBJ databases">
        <title>Whole genome sequence of a novel Rubrobacter taiwanensis strain, isolated from Yellowstone National Park.</title>
        <authorList>
            <person name="Freed S."/>
            <person name="Ramaley R.F."/>
            <person name="Kyndt J.A."/>
        </authorList>
    </citation>
    <scope>NUCLEOTIDE SEQUENCE [LARGE SCALE GENOMIC DNA]</scope>
    <source>
        <strain evidence="2 3">Yellowstone</strain>
    </source>
</reference>
<dbReference type="Proteomes" id="UP000295244">
    <property type="component" value="Unassembled WGS sequence"/>
</dbReference>
<keyword evidence="3" id="KW-1185">Reference proteome</keyword>
<dbReference type="Gene3D" id="3.20.20.150">
    <property type="entry name" value="Divalent-metal-dependent TIM barrel enzymes"/>
    <property type="match status" value="1"/>
</dbReference>